<reference evidence="2 3" key="1">
    <citation type="submission" date="2022-03" db="EMBL/GenBank/DDBJ databases">
        <title>Streptomyces yunnanensis P86,complete genome.</title>
        <authorList>
            <person name="Chen S."/>
            <person name="Zhang Q."/>
        </authorList>
    </citation>
    <scope>NUCLEOTIDE SEQUENCE [LARGE SCALE GENOMIC DNA]</scope>
    <source>
        <strain evidence="2 3">P86</strain>
    </source>
</reference>
<sequence length="209" mass="23327">MTAEITNAFEGVTRAVSATNEASLLAHTAMALEDSSQAEKAGRPQFSPGKASEAPSFQIPAHFAPRSEKGNLPKEAASLIEAFGRSHETLLKENENEVANLARQRESEKLTGEQFGKKLRDLANRNVAEYGKRQEKLSDDLIQIGNARPETQNAIVMAYEKVSNFFNQVWSKVADFFSGLINRFLEYFQKVKQFFQDLTRGIESVYSMA</sequence>
<dbReference type="Proteomes" id="UP001218629">
    <property type="component" value="Chromosome"/>
</dbReference>
<proteinExistence type="predicted"/>
<gene>
    <name evidence="2" type="ORF">MOV08_35165</name>
</gene>
<evidence type="ECO:0000313" key="3">
    <source>
        <dbReference type="Proteomes" id="UP001218629"/>
    </source>
</evidence>
<dbReference type="EMBL" id="CP095749">
    <property type="protein sequence ID" value="WEB44007.1"/>
    <property type="molecule type" value="Genomic_DNA"/>
</dbReference>
<evidence type="ECO:0000256" key="1">
    <source>
        <dbReference type="SAM" id="MobiDB-lite"/>
    </source>
</evidence>
<dbReference type="RefSeq" id="WP_275310287.1">
    <property type="nucleotide sequence ID" value="NZ_CP095749.1"/>
</dbReference>
<protein>
    <submittedName>
        <fullName evidence="2">Uncharacterized protein</fullName>
    </submittedName>
</protein>
<evidence type="ECO:0000313" key="2">
    <source>
        <dbReference type="EMBL" id="WEB44007.1"/>
    </source>
</evidence>
<organism evidence="2 3">
    <name type="scientific">Streptomyces yunnanensis</name>
    <dbReference type="NCBI Taxonomy" id="156453"/>
    <lineage>
        <taxon>Bacteria</taxon>
        <taxon>Bacillati</taxon>
        <taxon>Actinomycetota</taxon>
        <taxon>Actinomycetes</taxon>
        <taxon>Kitasatosporales</taxon>
        <taxon>Streptomycetaceae</taxon>
        <taxon>Streptomyces</taxon>
    </lineage>
</organism>
<accession>A0ABY8AKL7</accession>
<name>A0ABY8AKL7_9ACTN</name>
<keyword evidence="3" id="KW-1185">Reference proteome</keyword>
<feature type="region of interest" description="Disordered" evidence="1">
    <location>
        <begin position="34"/>
        <end position="55"/>
    </location>
</feature>